<evidence type="ECO:0000256" key="1">
    <source>
        <dbReference type="SAM" id="MobiDB-lite"/>
    </source>
</evidence>
<reference evidence="2 3" key="1">
    <citation type="journal article" date="2010" name="PLoS ONE">
        <title>The glycobiome of the rumen bacterium Butyrivibrio proteoclasticus B316(T) highlights adaptation to a polysaccharide-rich environment.</title>
        <authorList>
            <person name="Kelly W.J."/>
            <person name="Leahy S.C."/>
            <person name="Altermann E."/>
            <person name="Yeoman C.J."/>
            <person name="Dunne J.C."/>
            <person name="Kong Z."/>
            <person name="Pacheco D.M."/>
            <person name="Li D."/>
            <person name="Noel S.J."/>
            <person name="Moon C.D."/>
            <person name="Cookson A.L."/>
            <person name="Attwood G.T."/>
        </authorList>
    </citation>
    <scope>NUCLEOTIDE SEQUENCE [LARGE SCALE GENOMIC DNA]</scope>
    <source>
        <strain evidence="3">ATCC 51982 / DSM 14932 / B316</strain>
        <plasmid evidence="3">Plasmid pCY186</plasmid>
    </source>
</reference>
<dbReference type="Proteomes" id="UP000001299">
    <property type="component" value="Plasmid pCY186"/>
</dbReference>
<geneLocation type="plasmid" evidence="2 3">
    <name>pCY186</name>
</geneLocation>
<name>E0S4R6_BUTPB</name>
<keyword evidence="3" id="KW-1185">Reference proteome</keyword>
<feature type="compositionally biased region" description="Basic and acidic residues" evidence="1">
    <location>
        <begin position="322"/>
        <end position="359"/>
    </location>
</feature>
<gene>
    <name evidence="2" type="ordered locus">bpr_IV033</name>
</gene>
<accession>E0S4R6</accession>
<organism evidence="2 3">
    <name type="scientific">Butyrivibrio proteoclasticus (strain ATCC 51982 / DSM 14932 / B316)</name>
    <name type="common">Clostridium proteoclasticum</name>
    <dbReference type="NCBI Taxonomy" id="515622"/>
    <lineage>
        <taxon>Bacteria</taxon>
        <taxon>Bacillati</taxon>
        <taxon>Bacillota</taxon>
        <taxon>Clostridia</taxon>
        <taxon>Lachnospirales</taxon>
        <taxon>Lachnospiraceae</taxon>
        <taxon>Butyrivibrio</taxon>
    </lineage>
</organism>
<evidence type="ECO:0000313" key="3">
    <source>
        <dbReference type="Proteomes" id="UP000001299"/>
    </source>
</evidence>
<dbReference type="AlphaFoldDB" id="E0S4R6"/>
<evidence type="ECO:0000313" key="2">
    <source>
        <dbReference type="EMBL" id="ADL36398.1"/>
    </source>
</evidence>
<dbReference type="KEGG" id="bpb:bpr_IV033"/>
<feature type="region of interest" description="Disordered" evidence="1">
    <location>
        <begin position="313"/>
        <end position="371"/>
    </location>
</feature>
<keyword evidence="2" id="KW-0614">Plasmid</keyword>
<dbReference type="EMBL" id="CP001813">
    <property type="protein sequence ID" value="ADL36398.1"/>
    <property type="molecule type" value="Genomic_DNA"/>
</dbReference>
<dbReference type="RefSeq" id="WP_013283046.1">
    <property type="nucleotide sequence ID" value="NC_014390.1"/>
</dbReference>
<proteinExistence type="predicted"/>
<sequence>MVILFKGTDVSKNYAPQALALTAGLAATKYFKKTLVLQLTTKYPVESYLIGKRVSEQSIDDMKYIFEDTGMDSLTRRAGVKAFTTSHFANAVVPAISSENLLDILKVSKKVEADVAREIVQEPESVGTIINSAKKIYDNIFVLADGKAAKVVEAVLPYVDKTVTCITQGKKEEITAPSTSKNYLLVTNYDYKSQFSAHHMAKLFGVKKVFVMPYNVDFKDYYTNENMIQYILSNTEPEKSDYSYHLVTEMDKLVRALIDDEESDEDEFRFSKKTIERRIEEPVKLTGGNAKIEVTEKKFLKPSKTLAHVNVKEEFPEEPEKEVEPLDPKKLKKLQAEKKKEEKRLKREEAKRLREEKKAKNTKAFGLKGKKIKENKVENSDKEFNRLRKDA</sequence>
<dbReference type="HOGENOM" id="CLU_705310_0_0_9"/>
<protein>
    <submittedName>
        <fullName evidence="2">Uncharacterized protein</fullName>
    </submittedName>
</protein>